<keyword evidence="4" id="KW-1185">Reference proteome</keyword>
<dbReference type="AlphaFoldDB" id="A0A5D3JXK5"/>
<keyword evidence="1" id="KW-0597">Phosphoprotein</keyword>
<reference evidence="3 4" key="1">
    <citation type="submission" date="2019-08" db="EMBL/GenBank/DDBJ databases">
        <title>Bradyrhizobium hipponensis sp. nov., a rhizobium isolated from a Lupinus angustifolius root nodule in Tunisia.</title>
        <authorList>
            <person name="Off K."/>
            <person name="Rejili M."/>
            <person name="Mars M."/>
            <person name="Brachmann A."/>
            <person name="Marin M."/>
        </authorList>
    </citation>
    <scope>NUCLEOTIDE SEQUENCE [LARGE SCALE GENOMIC DNA]</scope>
    <source>
        <strain evidence="3 4">CTAW71</strain>
    </source>
</reference>
<evidence type="ECO:0000313" key="3">
    <source>
        <dbReference type="EMBL" id="TYL85613.1"/>
    </source>
</evidence>
<evidence type="ECO:0000256" key="1">
    <source>
        <dbReference type="PROSITE-ProRule" id="PRU00169"/>
    </source>
</evidence>
<feature type="domain" description="Response regulatory" evidence="2">
    <location>
        <begin position="3"/>
        <end position="113"/>
    </location>
</feature>
<dbReference type="OrthoDB" id="582170at2"/>
<organism evidence="3 4">
    <name type="scientific">Bradyrhizobium rifense</name>
    <dbReference type="NCBI Taxonomy" id="515499"/>
    <lineage>
        <taxon>Bacteria</taxon>
        <taxon>Pseudomonadati</taxon>
        <taxon>Pseudomonadota</taxon>
        <taxon>Alphaproteobacteria</taxon>
        <taxon>Hyphomicrobiales</taxon>
        <taxon>Nitrobacteraceae</taxon>
        <taxon>Bradyrhizobium</taxon>
    </lineage>
</organism>
<protein>
    <submittedName>
        <fullName evidence="3">Response regulator</fullName>
    </submittedName>
</protein>
<feature type="modified residue" description="4-aspartylphosphate" evidence="1">
    <location>
        <position position="53"/>
    </location>
</feature>
<gene>
    <name evidence="3" type="ORF">FXB40_42790</name>
</gene>
<evidence type="ECO:0000313" key="4">
    <source>
        <dbReference type="Proteomes" id="UP000324758"/>
    </source>
</evidence>
<dbReference type="PROSITE" id="PS50110">
    <property type="entry name" value="RESPONSE_REGULATORY"/>
    <property type="match status" value="1"/>
</dbReference>
<proteinExistence type="predicted"/>
<dbReference type="InterPro" id="IPR011006">
    <property type="entry name" value="CheY-like_superfamily"/>
</dbReference>
<name>A0A5D3JXK5_9BRAD</name>
<sequence length="114" mass="12096">MASVLLIEDESLILMMIADMLVELGHSVAGEANDLENGLLLASAPGVDAAILDIQLGAHSSDRIAEALQRKGVPFAFASGYGADGLPEGFKGYPVLEKPFQIEELERCLASLLR</sequence>
<dbReference type="Gene3D" id="3.40.50.2300">
    <property type="match status" value="1"/>
</dbReference>
<dbReference type="SUPFAM" id="SSF52172">
    <property type="entry name" value="CheY-like"/>
    <property type="match status" value="1"/>
</dbReference>
<accession>A0A5D3JXK5</accession>
<dbReference type="GO" id="GO:0000160">
    <property type="term" value="P:phosphorelay signal transduction system"/>
    <property type="evidence" value="ECO:0007669"/>
    <property type="project" value="InterPro"/>
</dbReference>
<dbReference type="Proteomes" id="UP000324758">
    <property type="component" value="Unassembled WGS sequence"/>
</dbReference>
<comment type="caution">
    <text evidence="3">The sequence shown here is derived from an EMBL/GenBank/DDBJ whole genome shotgun (WGS) entry which is preliminary data.</text>
</comment>
<dbReference type="InterPro" id="IPR001789">
    <property type="entry name" value="Sig_transdc_resp-reg_receiver"/>
</dbReference>
<dbReference type="EMBL" id="VSSS01000084">
    <property type="protein sequence ID" value="TYL85613.1"/>
    <property type="molecule type" value="Genomic_DNA"/>
</dbReference>
<evidence type="ECO:0000259" key="2">
    <source>
        <dbReference type="PROSITE" id="PS50110"/>
    </source>
</evidence>
<dbReference type="SMART" id="SM00448">
    <property type="entry name" value="REC"/>
    <property type="match status" value="1"/>
</dbReference>
<dbReference type="RefSeq" id="WP_148778261.1">
    <property type="nucleotide sequence ID" value="NZ_VSSS01000084.1"/>
</dbReference>